<dbReference type="AlphaFoldDB" id="A0AAV3X489"/>
<gene>
    <name evidence="1" type="ORF">MiSe_01380</name>
</gene>
<evidence type="ECO:0000313" key="1">
    <source>
        <dbReference type="EMBL" id="GET35396.1"/>
    </source>
</evidence>
<comment type="caution">
    <text evidence="1">The sequence shown here is derived from an EMBL/GenBank/DDBJ whole genome shotgun (WGS) entry which is preliminary data.</text>
</comment>
<dbReference type="RefSeq" id="WP_226572786.1">
    <property type="nucleotide sequence ID" value="NZ_BLAY01000001.1"/>
</dbReference>
<protein>
    <recommendedName>
        <fullName evidence="3">Co-chaperone DjlA N-terminal domain-containing protein</fullName>
    </recommendedName>
</protein>
<evidence type="ECO:0000313" key="2">
    <source>
        <dbReference type="Proteomes" id="UP001050975"/>
    </source>
</evidence>
<dbReference type="Proteomes" id="UP001050975">
    <property type="component" value="Unassembled WGS sequence"/>
</dbReference>
<proteinExistence type="predicted"/>
<accession>A0AAV3X489</accession>
<evidence type="ECO:0008006" key="3">
    <source>
        <dbReference type="Google" id="ProtNLM"/>
    </source>
</evidence>
<reference evidence="1" key="1">
    <citation type="submission" date="2019-10" db="EMBL/GenBank/DDBJ databases">
        <title>Draft genome sequece of Microseira wollei NIES-4236.</title>
        <authorList>
            <person name="Yamaguchi H."/>
            <person name="Suzuki S."/>
            <person name="Kawachi M."/>
        </authorList>
    </citation>
    <scope>NUCLEOTIDE SEQUENCE</scope>
    <source>
        <strain evidence="1">NIES-4236</strain>
    </source>
</reference>
<sequence>MSFTPEQIGAAIAFNACVDPNSTLATYLRLLTQIGAKADDLALTPEEQNLPQEQAQEVFTKKIAKAIFADGVVTTQEQQLLDFMSQLKEDKGLQESLQNDIAALAKK</sequence>
<organism evidence="1 2">
    <name type="scientific">Microseira wollei NIES-4236</name>
    <dbReference type="NCBI Taxonomy" id="2530354"/>
    <lineage>
        <taxon>Bacteria</taxon>
        <taxon>Bacillati</taxon>
        <taxon>Cyanobacteriota</taxon>
        <taxon>Cyanophyceae</taxon>
        <taxon>Oscillatoriophycideae</taxon>
        <taxon>Aerosakkonematales</taxon>
        <taxon>Aerosakkonemataceae</taxon>
        <taxon>Microseira</taxon>
    </lineage>
</organism>
<keyword evidence="2" id="KW-1185">Reference proteome</keyword>
<name>A0AAV3X489_9CYAN</name>
<dbReference type="EMBL" id="BLAY01000001">
    <property type="protein sequence ID" value="GET35396.1"/>
    <property type="molecule type" value="Genomic_DNA"/>
</dbReference>